<comment type="similarity">
    <text evidence="1">Belongs to the class-I fumarase family.</text>
</comment>
<keyword evidence="6 8" id="KW-0456">Lyase</keyword>
<dbReference type="EC" id="4.2.1.2" evidence="8"/>
<evidence type="ECO:0000256" key="3">
    <source>
        <dbReference type="ARBA" id="ARBA00022723"/>
    </source>
</evidence>
<dbReference type="NCBIfam" id="TIGR00722">
    <property type="entry name" value="ttdA_fumA_fumB"/>
    <property type="match status" value="1"/>
</dbReference>
<keyword evidence="2" id="KW-0004">4Fe-4S</keyword>
<dbReference type="Proteomes" id="UP000671879">
    <property type="component" value="Chromosome"/>
</dbReference>
<evidence type="ECO:0000256" key="6">
    <source>
        <dbReference type="ARBA" id="ARBA00023239"/>
    </source>
</evidence>
<dbReference type="PANTHER" id="PTHR30389:SF17">
    <property type="entry name" value="L(+)-TARTRATE DEHYDRATASE SUBUNIT ALPHA-RELATED"/>
    <property type="match status" value="1"/>
</dbReference>
<evidence type="ECO:0000313" key="8">
    <source>
        <dbReference type="EMBL" id="QTX32771.1"/>
    </source>
</evidence>
<evidence type="ECO:0000256" key="2">
    <source>
        <dbReference type="ARBA" id="ARBA00022485"/>
    </source>
</evidence>
<dbReference type="Pfam" id="PF05681">
    <property type="entry name" value="Fumerase"/>
    <property type="match status" value="1"/>
</dbReference>
<sequence>MREINVDVVEEAVRSLFMEMNVQIVPDVEAALRSARAREASELGRSVLDDLLENAAIASDERVPLCQDCGMAILFLEVGQEIAFVGGSLSEALQRGVRRAYSEGYLRKSVVADPLFDRKNSGDNTPAIVHVEIVDGGRLRLRATAKGMGSENMSAIAMMKAADGPEGVRDFVVDTVRRGGSNPCPPVVVGVGIGGNFERAPLLAKKALLRSLGSRNGDGRYADLEEEILRAVNGLGIGPAGYGGTTTALAVQIEFAPTHIAGMPVAVNICCHACRHGEVVL</sequence>
<organism evidence="8 9">
    <name type="scientific">Aminithiophilus ramosus</name>
    <dbReference type="NCBI Taxonomy" id="3029084"/>
    <lineage>
        <taxon>Bacteria</taxon>
        <taxon>Thermotogati</taxon>
        <taxon>Synergistota</taxon>
        <taxon>Synergistia</taxon>
        <taxon>Synergistales</taxon>
        <taxon>Aminithiophilaceae</taxon>
        <taxon>Aminithiophilus</taxon>
    </lineage>
</organism>
<evidence type="ECO:0000259" key="7">
    <source>
        <dbReference type="Pfam" id="PF05681"/>
    </source>
</evidence>
<name>A0A9Q7EZ79_9BACT</name>
<dbReference type="EMBL" id="CP072943">
    <property type="protein sequence ID" value="QTX32771.1"/>
    <property type="molecule type" value="Genomic_DNA"/>
</dbReference>
<feature type="domain" description="Fe-S hydro-lyase tartrate dehydratase alpha-type catalytic" evidence="7">
    <location>
        <begin position="11"/>
        <end position="279"/>
    </location>
</feature>
<dbReference type="NCBIfam" id="NF004885">
    <property type="entry name" value="PRK06246.1"/>
    <property type="match status" value="1"/>
</dbReference>
<keyword evidence="3" id="KW-0479">Metal-binding</keyword>
<accession>A0A9Q7EZ79</accession>
<proteinExistence type="inferred from homology"/>
<keyword evidence="5" id="KW-0411">Iron-sulfur</keyword>
<evidence type="ECO:0000256" key="1">
    <source>
        <dbReference type="ARBA" id="ARBA00008876"/>
    </source>
</evidence>
<dbReference type="GO" id="GO:0051539">
    <property type="term" value="F:4 iron, 4 sulfur cluster binding"/>
    <property type="evidence" value="ECO:0007669"/>
    <property type="project" value="UniProtKB-KW"/>
</dbReference>
<keyword evidence="9" id="KW-1185">Reference proteome</keyword>
<evidence type="ECO:0000256" key="5">
    <source>
        <dbReference type="ARBA" id="ARBA00023014"/>
    </source>
</evidence>
<dbReference type="KEGG" id="aram:KAR29_02210"/>
<protein>
    <submittedName>
        <fullName evidence="8">Fumarate hydratase</fullName>
        <ecNumber evidence="8">4.2.1.2</ecNumber>
    </submittedName>
</protein>
<evidence type="ECO:0000313" key="9">
    <source>
        <dbReference type="Proteomes" id="UP000671879"/>
    </source>
</evidence>
<dbReference type="AlphaFoldDB" id="A0A9Q7EZ79"/>
<dbReference type="GO" id="GO:0046872">
    <property type="term" value="F:metal ion binding"/>
    <property type="evidence" value="ECO:0007669"/>
    <property type="project" value="UniProtKB-KW"/>
</dbReference>
<evidence type="ECO:0000256" key="4">
    <source>
        <dbReference type="ARBA" id="ARBA00023004"/>
    </source>
</evidence>
<keyword evidence="4" id="KW-0408">Iron</keyword>
<dbReference type="RefSeq" id="WP_274374025.1">
    <property type="nucleotide sequence ID" value="NZ_CP072943.1"/>
</dbReference>
<dbReference type="PANTHER" id="PTHR30389">
    <property type="entry name" value="FUMARATE HYDRATASE-RELATED"/>
    <property type="match status" value="1"/>
</dbReference>
<reference evidence="9" key="1">
    <citation type="submission" date="2021-04" db="EMBL/GenBank/DDBJ databases">
        <title>A novel Synergistetes isolate from a pyrite-forming mixed culture.</title>
        <authorList>
            <person name="Bunk B."/>
            <person name="Sproer C."/>
            <person name="Spring S."/>
            <person name="Pester M."/>
        </authorList>
    </citation>
    <scope>NUCLEOTIDE SEQUENCE [LARGE SCALE GENOMIC DNA]</scope>
    <source>
        <strain evidence="9">J.5.4.2-T.3.5.2</strain>
    </source>
</reference>
<dbReference type="InterPro" id="IPR051208">
    <property type="entry name" value="Class-I_Fumarase/Tartrate_DH"/>
</dbReference>
<dbReference type="InterPro" id="IPR004646">
    <property type="entry name" value="Fe-S_hydro-lyase_TtdA-typ_cat"/>
</dbReference>
<dbReference type="GO" id="GO:0004333">
    <property type="term" value="F:fumarate hydratase activity"/>
    <property type="evidence" value="ECO:0007669"/>
    <property type="project" value="UniProtKB-EC"/>
</dbReference>
<gene>
    <name evidence="8" type="ORF">KAR29_02210</name>
</gene>